<gene>
    <name evidence="2" type="ORF">OFUS_LOCUS23762</name>
</gene>
<feature type="compositionally biased region" description="Low complexity" evidence="1">
    <location>
        <begin position="530"/>
        <end position="547"/>
    </location>
</feature>
<feature type="region of interest" description="Disordered" evidence="1">
    <location>
        <begin position="834"/>
        <end position="856"/>
    </location>
</feature>
<feature type="region of interest" description="Disordered" evidence="1">
    <location>
        <begin position="649"/>
        <end position="810"/>
    </location>
</feature>
<feature type="region of interest" description="Disordered" evidence="1">
    <location>
        <begin position="474"/>
        <end position="600"/>
    </location>
</feature>
<feature type="compositionally biased region" description="Basic and acidic residues" evidence="1">
    <location>
        <begin position="651"/>
        <end position="665"/>
    </location>
</feature>
<evidence type="ECO:0000256" key="1">
    <source>
        <dbReference type="SAM" id="MobiDB-lite"/>
    </source>
</evidence>
<dbReference type="EMBL" id="CAIIXF020000011">
    <property type="protein sequence ID" value="CAH1799793.1"/>
    <property type="molecule type" value="Genomic_DNA"/>
</dbReference>
<feature type="compositionally biased region" description="Polar residues" evidence="1">
    <location>
        <begin position="581"/>
        <end position="594"/>
    </location>
</feature>
<reference evidence="2" key="1">
    <citation type="submission" date="2022-03" db="EMBL/GenBank/DDBJ databases">
        <authorList>
            <person name="Martin C."/>
        </authorList>
    </citation>
    <scope>NUCLEOTIDE SEQUENCE</scope>
</reference>
<name>A0A8J1XIX4_OWEFU</name>
<feature type="compositionally biased region" description="Basic and acidic residues" evidence="1">
    <location>
        <begin position="794"/>
        <end position="806"/>
    </location>
</feature>
<organism evidence="2 3">
    <name type="scientific">Owenia fusiformis</name>
    <name type="common">Polychaete worm</name>
    <dbReference type="NCBI Taxonomy" id="6347"/>
    <lineage>
        <taxon>Eukaryota</taxon>
        <taxon>Metazoa</taxon>
        <taxon>Spiralia</taxon>
        <taxon>Lophotrochozoa</taxon>
        <taxon>Annelida</taxon>
        <taxon>Polychaeta</taxon>
        <taxon>Sedentaria</taxon>
        <taxon>Canalipalpata</taxon>
        <taxon>Sabellida</taxon>
        <taxon>Oweniida</taxon>
        <taxon>Oweniidae</taxon>
        <taxon>Owenia</taxon>
    </lineage>
</organism>
<feature type="compositionally biased region" description="Basic and acidic residues" evidence="1">
    <location>
        <begin position="693"/>
        <end position="703"/>
    </location>
</feature>
<keyword evidence="3" id="KW-1185">Reference proteome</keyword>
<proteinExistence type="predicted"/>
<dbReference type="AlphaFoldDB" id="A0A8J1XIX4"/>
<feature type="compositionally biased region" description="Basic and acidic residues" evidence="1">
    <location>
        <begin position="549"/>
        <end position="579"/>
    </location>
</feature>
<feature type="compositionally biased region" description="Low complexity" evidence="1">
    <location>
        <begin position="740"/>
        <end position="773"/>
    </location>
</feature>
<feature type="compositionally biased region" description="Polar residues" evidence="1">
    <location>
        <begin position="781"/>
        <end position="793"/>
    </location>
</feature>
<dbReference type="Proteomes" id="UP000749559">
    <property type="component" value="Unassembled WGS sequence"/>
</dbReference>
<evidence type="ECO:0000313" key="2">
    <source>
        <dbReference type="EMBL" id="CAH1799793.1"/>
    </source>
</evidence>
<protein>
    <submittedName>
        <fullName evidence="2">Uncharacterized protein</fullName>
    </submittedName>
</protein>
<feature type="compositionally biased region" description="Low complexity" evidence="1">
    <location>
        <begin position="842"/>
        <end position="856"/>
    </location>
</feature>
<evidence type="ECO:0000313" key="3">
    <source>
        <dbReference type="Proteomes" id="UP000749559"/>
    </source>
</evidence>
<accession>A0A8J1XIX4</accession>
<sequence>MNTMANEQKTQLVLTPRDMFSNNTHLGLLNKGVDYTNPREWYDTKRKASFIDEFVHEYNRSVTDFSATAKNGNLAVYFALPPIQKSMHVQGRINNTSKQQLSNKQQKDLFPKVSSLDPKQLINGKFGDKNRGNQCLANKESEVAVDVKHESMVDKVLQESTYTETFITTLPRINEVDNSETDNIPIVSRIELPQISLAERNRQIKILNHGNEQNSVISVNTDNRTGNHSLDNLENSLDNIPEETQTKSRKHVIIGEVQENLNQTQYDESALKMESLKILKYRDSSTLPHAKAQTKIPLDRYMILREDSNVSGPIDRSQYRLKQKSMLKVKLDHKKLDKQRSKSTGDLHKAPERLNLTNIKSKIGHLYNSYTSLFRHATPGDPALRKYKSDMLPAIEGNLLAVDTVPCVPMFRLDHAPDSREGEEISGVGAVALANTTNEQTKHEPVQRYNTRQGPVTYKPKESPKASVVNITIGARPSGTPLRNMSRLAGWSPRNEPINEEVEGSETVKPPHINIDDVSASKEASEPVETNTSRSSSRASTNSKGSTKSNDDRSEKMSPRLDSPTKKSVHFYDNDDETKSYAGTISTMSPTGRKSQQKPKLVLKKFNKLEVFGEHTNPKTIHYRYKSASTIGPAEEPIEYLPKLRPPQYKLDLKDYPPTKPRREMSANSDYTYTTDDSCDKTTVDAESYLDSHSQRGEIDSRSPTRKFSPQKPKSGLSSYKGPDPSMATYRDTTVNVPQSVKSGLTSGVTSTTVDVTESTFELSTSESSSDKISSIDKTGELSSITKDTNATDSPRELNENKESEVAKISSVNNDNTKKLTLANATISNSDLKPAVSTSDISSFTLSDTTVTSTSD</sequence>
<comment type="caution">
    <text evidence="2">The sequence shown here is derived from an EMBL/GenBank/DDBJ whole genome shotgun (WGS) entry which is preliminary data.</text>
</comment>